<keyword evidence="10" id="KW-1185">Reference proteome</keyword>
<evidence type="ECO:0000256" key="1">
    <source>
        <dbReference type="ARBA" id="ARBA00022532"/>
    </source>
</evidence>
<evidence type="ECO:0000313" key="9">
    <source>
        <dbReference type="EMBL" id="GMK48031.1"/>
    </source>
</evidence>
<evidence type="ECO:0000256" key="6">
    <source>
        <dbReference type="HAMAP-Rule" id="MF_00558"/>
    </source>
</evidence>
<feature type="domain" description="ATP-grasp" evidence="8">
    <location>
        <begin position="9"/>
        <end position="231"/>
    </location>
</feature>
<keyword evidence="2 6" id="KW-0436">Ligase</keyword>
<dbReference type="PANTHER" id="PTHR11815:SF10">
    <property type="entry name" value="SUCCINATE--COA LIGASE [GDP-FORMING] SUBUNIT BETA, MITOCHONDRIAL"/>
    <property type="match status" value="1"/>
</dbReference>
<dbReference type="InterPro" id="IPR016102">
    <property type="entry name" value="Succinyl-CoA_synth-like"/>
</dbReference>
<comment type="function">
    <text evidence="6">Succinyl-CoA synthetase functions in the citric acid cycle (TCA), coupling the hydrolysis of succinyl-CoA to the synthesis of either ATP or GTP and thus represents the only step of substrate-level phosphorylation in the TCA. The beta subunit provides nucleotide specificity of the enzyme and binds the substrate succinate, while the binding sites for coenzyme A and phosphate are found in the alpha subunit.</text>
</comment>
<feature type="binding site" evidence="6">
    <location>
        <position position="102"/>
    </location>
    <ligand>
        <name>ATP</name>
        <dbReference type="ChEBI" id="CHEBI:30616"/>
    </ligand>
</feature>
<gene>
    <name evidence="6 9" type="primary">sucC</name>
    <name evidence="9" type="ORF">PghCCS26_51610</name>
</gene>
<evidence type="ECO:0000256" key="7">
    <source>
        <dbReference type="PROSITE-ProRule" id="PRU00409"/>
    </source>
</evidence>
<keyword evidence="3 6" id="KW-0479">Metal-binding</keyword>
<feature type="binding site" evidence="6">
    <location>
        <position position="46"/>
    </location>
    <ligand>
        <name>ATP</name>
        <dbReference type="ChEBI" id="CHEBI:30616"/>
    </ligand>
</feature>
<dbReference type="Gene3D" id="3.30.470.20">
    <property type="entry name" value="ATP-grasp fold, B domain"/>
    <property type="match status" value="1"/>
</dbReference>
<comment type="catalytic activity">
    <reaction evidence="6">
        <text>GTP + succinate + CoA = succinyl-CoA + GDP + phosphate</text>
        <dbReference type="Rhea" id="RHEA:22120"/>
        <dbReference type="ChEBI" id="CHEBI:30031"/>
        <dbReference type="ChEBI" id="CHEBI:37565"/>
        <dbReference type="ChEBI" id="CHEBI:43474"/>
        <dbReference type="ChEBI" id="CHEBI:57287"/>
        <dbReference type="ChEBI" id="CHEBI:57292"/>
        <dbReference type="ChEBI" id="CHEBI:58189"/>
    </reaction>
</comment>
<dbReference type="Pfam" id="PF08442">
    <property type="entry name" value="ATP-grasp_2"/>
    <property type="match status" value="1"/>
</dbReference>
<dbReference type="HAMAP" id="MF_00558">
    <property type="entry name" value="Succ_CoA_beta"/>
    <property type="match status" value="1"/>
</dbReference>
<keyword evidence="5 6" id="KW-0460">Magnesium</keyword>
<proteinExistence type="inferred from homology"/>
<feature type="binding site" evidence="6">
    <location>
        <position position="264"/>
    </location>
    <ligand>
        <name>substrate</name>
        <note>ligand shared with subunit alpha</note>
    </ligand>
</feature>
<dbReference type="PROSITE" id="PS50975">
    <property type="entry name" value="ATP_GRASP"/>
    <property type="match status" value="1"/>
</dbReference>
<comment type="caution">
    <text evidence="9">The sequence shown here is derived from an EMBL/GenBank/DDBJ whole genome shotgun (WGS) entry which is preliminary data.</text>
</comment>
<dbReference type="Pfam" id="PF00549">
    <property type="entry name" value="Ligase_CoA"/>
    <property type="match status" value="1"/>
</dbReference>
<keyword evidence="6 7" id="KW-0067">ATP-binding</keyword>
<dbReference type="PROSITE" id="PS01217">
    <property type="entry name" value="SUCCINYL_COA_LIG_3"/>
    <property type="match status" value="1"/>
</dbReference>
<feature type="binding site" evidence="6">
    <location>
        <position position="107"/>
    </location>
    <ligand>
        <name>ATP</name>
        <dbReference type="ChEBI" id="CHEBI:30616"/>
    </ligand>
</feature>
<feature type="binding site" evidence="6">
    <location>
        <position position="213"/>
    </location>
    <ligand>
        <name>Mg(2+)</name>
        <dbReference type="ChEBI" id="CHEBI:18420"/>
    </ligand>
</feature>
<feature type="binding site" evidence="6">
    <location>
        <position position="199"/>
    </location>
    <ligand>
        <name>Mg(2+)</name>
        <dbReference type="ChEBI" id="CHEBI:18420"/>
    </ligand>
</feature>
<comment type="catalytic activity">
    <reaction evidence="6">
        <text>succinate + ATP + CoA = succinyl-CoA + ADP + phosphate</text>
        <dbReference type="Rhea" id="RHEA:17661"/>
        <dbReference type="ChEBI" id="CHEBI:30031"/>
        <dbReference type="ChEBI" id="CHEBI:30616"/>
        <dbReference type="ChEBI" id="CHEBI:43474"/>
        <dbReference type="ChEBI" id="CHEBI:57287"/>
        <dbReference type="ChEBI" id="CHEBI:57292"/>
        <dbReference type="ChEBI" id="CHEBI:456216"/>
        <dbReference type="EC" id="6.2.1.5"/>
    </reaction>
</comment>
<name>A0ABQ6NSF1_9BACL</name>
<feature type="binding site" evidence="6">
    <location>
        <begin position="321"/>
        <end position="323"/>
    </location>
    <ligand>
        <name>substrate</name>
        <note>ligand shared with subunit alpha</note>
    </ligand>
</feature>
<dbReference type="EMBL" id="BTCL01000025">
    <property type="protein sequence ID" value="GMK48031.1"/>
    <property type="molecule type" value="Genomic_DNA"/>
</dbReference>
<evidence type="ECO:0000256" key="4">
    <source>
        <dbReference type="ARBA" id="ARBA00022741"/>
    </source>
</evidence>
<evidence type="ECO:0000256" key="2">
    <source>
        <dbReference type="ARBA" id="ARBA00022598"/>
    </source>
</evidence>
<keyword evidence="4 6" id="KW-0547">Nucleotide-binding</keyword>
<protein>
    <recommendedName>
        <fullName evidence="6">Succinate--CoA ligase [ADP-forming] subunit beta</fullName>
        <ecNumber evidence="6">6.2.1.5</ecNumber>
    </recommendedName>
    <alternativeName>
        <fullName evidence="6">Succinyl-CoA synthetase subunit beta</fullName>
        <shortName evidence="6">SCS-beta</shortName>
    </alternativeName>
</protein>
<dbReference type="InterPro" id="IPR011761">
    <property type="entry name" value="ATP-grasp"/>
</dbReference>
<dbReference type="NCBIfam" id="NF001913">
    <property type="entry name" value="PRK00696.1"/>
    <property type="match status" value="1"/>
</dbReference>
<evidence type="ECO:0000256" key="5">
    <source>
        <dbReference type="ARBA" id="ARBA00022842"/>
    </source>
</evidence>
<keyword evidence="1 6" id="KW-0816">Tricarboxylic acid cycle</keyword>
<organism evidence="9 10">
    <name type="scientific">Paenibacillus glycanilyticus</name>
    <dbReference type="NCBI Taxonomy" id="126569"/>
    <lineage>
        <taxon>Bacteria</taxon>
        <taxon>Bacillati</taxon>
        <taxon>Bacillota</taxon>
        <taxon>Bacilli</taxon>
        <taxon>Bacillales</taxon>
        <taxon>Paenibacillaceae</taxon>
        <taxon>Paenibacillus</taxon>
    </lineage>
</organism>
<dbReference type="SUPFAM" id="SSF52210">
    <property type="entry name" value="Succinyl-CoA synthetase domains"/>
    <property type="match status" value="1"/>
</dbReference>
<dbReference type="RefSeq" id="WP_127495843.1">
    <property type="nucleotide sequence ID" value="NZ_BTCL01000025.1"/>
</dbReference>
<dbReference type="InterPro" id="IPR005809">
    <property type="entry name" value="Succ_CoA_ligase-like_bsu"/>
</dbReference>
<evidence type="ECO:0000259" key="8">
    <source>
        <dbReference type="PROSITE" id="PS50975"/>
    </source>
</evidence>
<comment type="pathway">
    <text evidence="6">Carbohydrate metabolism; tricarboxylic acid cycle; succinate from succinyl-CoA (ligase route): step 1/1.</text>
</comment>
<dbReference type="NCBIfam" id="TIGR01016">
    <property type="entry name" value="sucCoAbeta"/>
    <property type="match status" value="1"/>
</dbReference>
<dbReference type="SUPFAM" id="SSF56059">
    <property type="entry name" value="Glutathione synthetase ATP-binding domain-like"/>
    <property type="match status" value="1"/>
</dbReference>
<feature type="binding site" evidence="6">
    <location>
        <begin position="53"/>
        <end position="55"/>
    </location>
    <ligand>
        <name>ATP</name>
        <dbReference type="ChEBI" id="CHEBI:30616"/>
    </ligand>
</feature>
<dbReference type="PIRSF" id="PIRSF001554">
    <property type="entry name" value="SucCS_beta"/>
    <property type="match status" value="1"/>
</dbReference>
<dbReference type="GO" id="GO:0016874">
    <property type="term" value="F:ligase activity"/>
    <property type="evidence" value="ECO:0007669"/>
    <property type="project" value="UniProtKB-KW"/>
</dbReference>
<sequence length="386" mass="41282">MNIHEYQGKEVLKQYGVAVPEGKVAFSVDEAVEAAQALGTPVVVVKAQIHAGGRGKAGGVKVAKNIDEVRAYASEILGKVLVTHQTGPEGKEVKRLLIEQGCDIKKEYYVGVVIDRGTGRVTMMASEEGGTEIEEVAAHSPEKIIKEVIDPAIGLQVFQARKLAYAINIPGELVNKAVKFMIALYNAFVDKDCSIAEINPLVVTGDGNVMALDAKLNFDSNALYRHKDIVALRDLEEEDAKEIEASKYDLSYIALDGNIGCMVNGAGLAMATMDIIKYYGGDPANFLDVGGGATKEKVTEAFKIILSDENVKGIFVNIFGGIMRCDVIADGVIAAAKELGLDRPLVVRLEGTNVELGKKMLNESGLNIVAADSMADGAQKIVNLVK</sequence>
<dbReference type="Gene3D" id="3.40.50.261">
    <property type="entry name" value="Succinyl-CoA synthetase domains"/>
    <property type="match status" value="1"/>
</dbReference>
<comment type="subunit">
    <text evidence="6">Heterotetramer of two alpha and two beta subunits.</text>
</comment>
<dbReference type="InterPro" id="IPR013650">
    <property type="entry name" value="ATP-grasp_succ-CoA_synth-type"/>
</dbReference>
<dbReference type="EC" id="6.2.1.5" evidence="6"/>
<dbReference type="InterPro" id="IPR005811">
    <property type="entry name" value="SUCC_ACL_C"/>
</dbReference>
<evidence type="ECO:0000313" key="10">
    <source>
        <dbReference type="Proteomes" id="UP001285921"/>
    </source>
</evidence>
<comment type="cofactor">
    <cofactor evidence="6">
        <name>Mg(2+)</name>
        <dbReference type="ChEBI" id="CHEBI:18420"/>
    </cofactor>
    <text evidence="6">Binds 1 Mg(2+) ion per subunit.</text>
</comment>
<comment type="similarity">
    <text evidence="6">Belongs to the succinate/malate CoA ligase beta subunit family.</text>
</comment>
<feature type="binding site" evidence="6">
    <location>
        <position position="99"/>
    </location>
    <ligand>
        <name>ATP</name>
        <dbReference type="ChEBI" id="CHEBI:30616"/>
    </ligand>
</feature>
<accession>A0ABQ6NSF1</accession>
<evidence type="ECO:0000256" key="3">
    <source>
        <dbReference type="ARBA" id="ARBA00022723"/>
    </source>
</evidence>
<reference evidence="9 10" key="1">
    <citation type="submission" date="2023-05" db="EMBL/GenBank/DDBJ databases">
        <title>Draft genome of Paenibacillus sp. CCS26.</title>
        <authorList>
            <person name="Akita H."/>
            <person name="Shinto Y."/>
            <person name="Kimura Z."/>
        </authorList>
    </citation>
    <scope>NUCLEOTIDE SEQUENCE [LARGE SCALE GENOMIC DNA]</scope>
    <source>
        <strain evidence="9 10">CCS26</strain>
    </source>
</reference>
<dbReference type="PANTHER" id="PTHR11815">
    <property type="entry name" value="SUCCINYL-COA SYNTHETASE BETA CHAIN"/>
    <property type="match status" value="1"/>
</dbReference>
<dbReference type="InterPro" id="IPR017866">
    <property type="entry name" value="Succ-CoA_synthase_bsu_CS"/>
</dbReference>
<dbReference type="Gene3D" id="3.30.1490.20">
    <property type="entry name" value="ATP-grasp fold, A domain"/>
    <property type="match status" value="1"/>
</dbReference>
<dbReference type="InterPro" id="IPR013815">
    <property type="entry name" value="ATP_grasp_subdomain_1"/>
</dbReference>
<dbReference type="Proteomes" id="UP001285921">
    <property type="component" value="Unassembled WGS sequence"/>
</dbReference>